<dbReference type="InParanoid" id="A0A2K1QMW1"/>
<reference evidence="2 3" key="1">
    <citation type="submission" date="2017-06" db="EMBL/GenBank/DDBJ databases">
        <title>Draft genome sequence of a variant of Elsinoe murrayae.</title>
        <authorList>
            <person name="Cheng Q."/>
        </authorList>
    </citation>
    <scope>NUCLEOTIDE SEQUENCE [LARGE SCALE GENOMIC DNA]</scope>
    <source>
        <strain evidence="2 3">CQ-2017a</strain>
    </source>
</reference>
<evidence type="ECO:0000313" key="2">
    <source>
        <dbReference type="EMBL" id="PNS16467.1"/>
    </source>
</evidence>
<dbReference type="SUPFAM" id="SSF54695">
    <property type="entry name" value="POZ domain"/>
    <property type="match status" value="1"/>
</dbReference>
<organism evidence="2 3">
    <name type="scientific">Sphaceloma murrayae</name>
    <dbReference type="NCBI Taxonomy" id="2082308"/>
    <lineage>
        <taxon>Eukaryota</taxon>
        <taxon>Fungi</taxon>
        <taxon>Dikarya</taxon>
        <taxon>Ascomycota</taxon>
        <taxon>Pezizomycotina</taxon>
        <taxon>Dothideomycetes</taxon>
        <taxon>Dothideomycetidae</taxon>
        <taxon>Myriangiales</taxon>
        <taxon>Elsinoaceae</taxon>
        <taxon>Sphaceloma</taxon>
    </lineage>
</organism>
<proteinExistence type="predicted"/>
<name>A0A2K1QMW1_9PEZI</name>
<sequence>MECINFGAYAGPPDVRLRFGGQSFGVHRSILASRSDYFKAMFTGGFMESHQTEITIHETSVRLFEKLLASVYDSTEISRLPLRTADDVSAAFRLCVLADKYLLTALKARVIEKIITVFASADDEGREQRLTSTLSLFAKHLDETTLSPYYDRIANLIPRQHIAFDALLCPEHELCEAHPNLVMKITQVYLINL</sequence>
<dbReference type="PROSITE" id="PS50097">
    <property type="entry name" value="BTB"/>
    <property type="match status" value="1"/>
</dbReference>
<evidence type="ECO:0000313" key="3">
    <source>
        <dbReference type="Proteomes" id="UP000243797"/>
    </source>
</evidence>
<comment type="caution">
    <text evidence="2">The sequence shown here is derived from an EMBL/GenBank/DDBJ whole genome shotgun (WGS) entry which is preliminary data.</text>
</comment>
<dbReference type="CDD" id="cd18186">
    <property type="entry name" value="BTB_POZ_ZBTB_KLHL-like"/>
    <property type="match status" value="1"/>
</dbReference>
<accession>A0A2K1QMW1</accession>
<dbReference type="InterPro" id="IPR000210">
    <property type="entry name" value="BTB/POZ_dom"/>
</dbReference>
<keyword evidence="3" id="KW-1185">Reference proteome</keyword>
<dbReference type="Gene3D" id="3.30.710.10">
    <property type="entry name" value="Potassium Channel Kv1.1, Chain A"/>
    <property type="match status" value="1"/>
</dbReference>
<dbReference type="InterPro" id="IPR011333">
    <property type="entry name" value="SKP1/BTB/POZ_sf"/>
</dbReference>
<dbReference type="Proteomes" id="UP000243797">
    <property type="component" value="Unassembled WGS sequence"/>
</dbReference>
<dbReference type="Pfam" id="PF00651">
    <property type="entry name" value="BTB"/>
    <property type="match status" value="1"/>
</dbReference>
<dbReference type="EMBL" id="NKHZ01000057">
    <property type="protein sequence ID" value="PNS16467.1"/>
    <property type="molecule type" value="Genomic_DNA"/>
</dbReference>
<dbReference type="PANTHER" id="PTHR24413">
    <property type="entry name" value="SPECKLE-TYPE POZ PROTEIN"/>
    <property type="match status" value="1"/>
</dbReference>
<protein>
    <submittedName>
        <fullName evidence="2">BTB/POZ and MATH domain-containing protein 6</fullName>
    </submittedName>
</protein>
<dbReference type="SMART" id="SM00225">
    <property type="entry name" value="BTB"/>
    <property type="match status" value="1"/>
</dbReference>
<evidence type="ECO:0000259" key="1">
    <source>
        <dbReference type="PROSITE" id="PS50097"/>
    </source>
</evidence>
<feature type="domain" description="BTB" evidence="1">
    <location>
        <begin position="13"/>
        <end position="74"/>
    </location>
</feature>
<dbReference type="AlphaFoldDB" id="A0A2K1QMW1"/>
<gene>
    <name evidence="2" type="ORF">CAC42_201</name>
</gene>
<dbReference type="OrthoDB" id="6359816at2759"/>